<comment type="caution">
    <text evidence="1">The sequence shown here is derived from an EMBL/GenBank/DDBJ whole genome shotgun (WGS) entry which is preliminary data.</text>
</comment>
<evidence type="ECO:0000313" key="1">
    <source>
        <dbReference type="EMBL" id="RNB92840.1"/>
    </source>
</evidence>
<accession>A0A3M8DXC8</accession>
<gene>
    <name evidence="1" type="ORF">EDM56_00105</name>
</gene>
<organism evidence="1 2">
    <name type="scientific">Brevibacillus fluminis</name>
    <dbReference type="NCBI Taxonomy" id="511487"/>
    <lineage>
        <taxon>Bacteria</taxon>
        <taxon>Bacillati</taxon>
        <taxon>Bacillota</taxon>
        <taxon>Bacilli</taxon>
        <taxon>Bacillales</taxon>
        <taxon>Paenibacillaceae</taxon>
        <taxon>Brevibacillus</taxon>
    </lineage>
</organism>
<dbReference type="EMBL" id="RHHQ01000001">
    <property type="protein sequence ID" value="RNB92840.1"/>
    <property type="molecule type" value="Genomic_DNA"/>
</dbReference>
<proteinExistence type="predicted"/>
<dbReference type="AlphaFoldDB" id="A0A3M8DXC8"/>
<reference evidence="1 2" key="1">
    <citation type="submission" date="2018-10" db="EMBL/GenBank/DDBJ databases">
        <title>Phylogenomics of Brevibacillus.</title>
        <authorList>
            <person name="Dunlap C."/>
        </authorList>
    </citation>
    <scope>NUCLEOTIDE SEQUENCE [LARGE SCALE GENOMIC DNA]</scope>
    <source>
        <strain evidence="1 2">JCM 15716</strain>
    </source>
</reference>
<name>A0A3M8DXC8_9BACL</name>
<dbReference type="Proteomes" id="UP000271031">
    <property type="component" value="Unassembled WGS sequence"/>
</dbReference>
<evidence type="ECO:0000313" key="2">
    <source>
        <dbReference type="Proteomes" id="UP000271031"/>
    </source>
</evidence>
<protein>
    <submittedName>
        <fullName evidence="1">Uncharacterized protein</fullName>
    </submittedName>
</protein>
<sequence length="108" mass="12439">MWVPLTFKDTCALIISAEIRIRAGKSSIRDLAVNAEPHAASPMERKLEKWEITEDKEHLRLYFNLYQFVAIPILNGPVIFTQENKGTLMVTQDNQGQLEYRVSFCNEP</sequence>
<keyword evidence="2" id="KW-1185">Reference proteome</keyword>